<organism evidence="1 2">
    <name type="scientific">Parelaphostrongylus tenuis</name>
    <name type="common">Meningeal worm</name>
    <dbReference type="NCBI Taxonomy" id="148309"/>
    <lineage>
        <taxon>Eukaryota</taxon>
        <taxon>Metazoa</taxon>
        <taxon>Ecdysozoa</taxon>
        <taxon>Nematoda</taxon>
        <taxon>Chromadorea</taxon>
        <taxon>Rhabditida</taxon>
        <taxon>Rhabditina</taxon>
        <taxon>Rhabditomorpha</taxon>
        <taxon>Strongyloidea</taxon>
        <taxon>Metastrongylidae</taxon>
        <taxon>Parelaphostrongylus</taxon>
    </lineage>
</organism>
<evidence type="ECO:0000313" key="2">
    <source>
        <dbReference type="Proteomes" id="UP001196413"/>
    </source>
</evidence>
<proteinExistence type="predicted"/>
<reference evidence="1" key="1">
    <citation type="submission" date="2021-06" db="EMBL/GenBank/DDBJ databases">
        <title>Parelaphostrongylus tenuis whole genome reference sequence.</title>
        <authorList>
            <person name="Garwood T.J."/>
            <person name="Larsen P.A."/>
            <person name="Fountain-Jones N.M."/>
            <person name="Garbe J.R."/>
            <person name="Macchietto M.G."/>
            <person name="Kania S.A."/>
            <person name="Gerhold R.W."/>
            <person name="Richards J.E."/>
            <person name="Wolf T.M."/>
        </authorList>
    </citation>
    <scope>NUCLEOTIDE SEQUENCE</scope>
    <source>
        <strain evidence="1">MNPRO001-30</strain>
        <tissue evidence="1">Meninges</tissue>
    </source>
</reference>
<dbReference type="EMBL" id="JAHQIW010000575">
    <property type="protein sequence ID" value="KAJ1348870.1"/>
    <property type="molecule type" value="Genomic_DNA"/>
</dbReference>
<name>A0AAD5LYJ2_PARTN</name>
<comment type="caution">
    <text evidence="1">The sequence shown here is derived from an EMBL/GenBank/DDBJ whole genome shotgun (WGS) entry which is preliminary data.</text>
</comment>
<protein>
    <submittedName>
        <fullName evidence="1">Uncharacterized protein</fullName>
    </submittedName>
</protein>
<dbReference type="AlphaFoldDB" id="A0AAD5LYJ2"/>
<evidence type="ECO:0000313" key="1">
    <source>
        <dbReference type="EMBL" id="KAJ1348870.1"/>
    </source>
</evidence>
<sequence>MLPNSAAAKQQSYYVQQALSVVANGKLDCQLKETKNPSPVKEFAHSHPNLKQVTVFATIVQHSSSTVLCKFLRRRAQPLEQAGLCKGFGCMDCIYIVPSVIKVCWKYCMYLLLTFIHYDKALDNIETCAVLLVPIERCRHV</sequence>
<dbReference type="Proteomes" id="UP001196413">
    <property type="component" value="Unassembled WGS sequence"/>
</dbReference>
<accession>A0AAD5LYJ2</accession>
<gene>
    <name evidence="1" type="ORF">KIN20_004266</name>
</gene>
<keyword evidence="2" id="KW-1185">Reference proteome</keyword>